<dbReference type="AlphaFoldDB" id="A0A1Y5I4D4"/>
<accession>A0A1Y5I4D4</accession>
<gene>
    <name evidence="2" type="ORF">BE221DRAFT_63293</name>
</gene>
<reference evidence="2" key="1">
    <citation type="submission" date="2017-04" db="EMBL/GenBank/DDBJ databases">
        <title>Population genomics of picophytoplankton unveils novel chromosome hypervariability.</title>
        <authorList>
            <consortium name="DOE Joint Genome Institute"/>
            <person name="Blanc-Mathieu R."/>
            <person name="Krasovec M."/>
            <person name="Hebrard M."/>
            <person name="Yau S."/>
            <person name="Desgranges E."/>
            <person name="Martin J."/>
            <person name="Schackwitz W."/>
            <person name="Kuo A."/>
            <person name="Salin G."/>
            <person name="Donnadieu C."/>
            <person name="Desdevises Y."/>
            <person name="Sanchez-Ferandin S."/>
            <person name="Moreau H."/>
            <person name="Rivals E."/>
            <person name="Grigoriev I.V."/>
            <person name="Grimsley N."/>
            <person name="Eyre-Walker A."/>
            <person name="Piganeau G."/>
        </authorList>
    </citation>
    <scope>NUCLEOTIDE SEQUENCE [LARGE SCALE GENOMIC DNA]</scope>
    <source>
        <strain evidence="2">RCC 1115</strain>
    </source>
</reference>
<protein>
    <submittedName>
        <fullName evidence="2">Uncharacterized protein</fullName>
    </submittedName>
</protein>
<dbReference type="Proteomes" id="UP000195557">
    <property type="component" value="Unassembled WGS sequence"/>
</dbReference>
<evidence type="ECO:0000313" key="2">
    <source>
        <dbReference type="EMBL" id="OUS42032.1"/>
    </source>
</evidence>
<sequence>MSSDDDEPFELRRRSRRSPVLPCSHAHTLPRQKSSKVRARTFFSTCKILWRFTSICKIF</sequence>
<proteinExistence type="predicted"/>
<dbReference type="EMBL" id="KZ155839">
    <property type="protein sequence ID" value="OUS42032.1"/>
    <property type="molecule type" value="Genomic_DNA"/>
</dbReference>
<feature type="region of interest" description="Disordered" evidence="1">
    <location>
        <begin position="1"/>
        <end position="33"/>
    </location>
</feature>
<name>A0A1Y5I4D4_OSTTA</name>
<evidence type="ECO:0000256" key="1">
    <source>
        <dbReference type="SAM" id="MobiDB-lite"/>
    </source>
</evidence>
<organism evidence="2">
    <name type="scientific">Ostreococcus tauri</name>
    <name type="common">Marine green alga</name>
    <dbReference type="NCBI Taxonomy" id="70448"/>
    <lineage>
        <taxon>Eukaryota</taxon>
        <taxon>Viridiplantae</taxon>
        <taxon>Chlorophyta</taxon>
        <taxon>Mamiellophyceae</taxon>
        <taxon>Mamiellales</taxon>
        <taxon>Bathycoccaceae</taxon>
        <taxon>Ostreococcus</taxon>
    </lineage>
</organism>